<feature type="region of interest" description="Disordered" evidence="2">
    <location>
        <begin position="880"/>
        <end position="918"/>
    </location>
</feature>
<dbReference type="EMBL" id="JAFHKP010000018">
    <property type="protein sequence ID" value="KAG5481728.1"/>
    <property type="molecule type" value="Genomic_DNA"/>
</dbReference>
<feature type="coiled-coil region" evidence="1">
    <location>
        <begin position="981"/>
        <end position="1033"/>
    </location>
</feature>
<comment type="caution">
    <text evidence="3">The sequence shown here is derived from an EMBL/GenBank/DDBJ whole genome shotgun (WGS) entry which is preliminary data.</text>
</comment>
<keyword evidence="1" id="KW-0175">Coiled coil</keyword>
<dbReference type="GeneID" id="94174240"/>
<feature type="compositionally biased region" description="Basic and acidic residues" evidence="2">
    <location>
        <begin position="1354"/>
        <end position="1363"/>
    </location>
</feature>
<gene>
    <name evidence="3" type="ORF">CUR178_07081</name>
</gene>
<feature type="compositionally biased region" description="Basic and acidic residues" evidence="2">
    <location>
        <begin position="205"/>
        <end position="217"/>
    </location>
</feature>
<feature type="compositionally biased region" description="Polar residues" evidence="2">
    <location>
        <begin position="78"/>
        <end position="91"/>
    </location>
</feature>
<feature type="compositionally biased region" description="Low complexity" evidence="2">
    <location>
        <begin position="880"/>
        <end position="895"/>
    </location>
</feature>
<feature type="coiled-coil region" evidence="1">
    <location>
        <begin position="644"/>
        <end position="699"/>
    </location>
</feature>
<feature type="region of interest" description="Disordered" evidence="2">
    <location>
        <begin position="489"/>
        <end position="513"/>
    </location>
</feature>
<feature type="compositionally biased region" description="Low complexity" evidence="2">
    <location>
        <begin position="1481"/>
        <end position="1508"/>
    </location>
</feature>
<feature type="compositionally biased region" description="Low complexity" evidence="2">
    <location>
        <begin position="1194"/>
        <end position="1213"/>
    </location>
</feature>
<feature type="region of interest" description="Disordered" evidence="2">
    <location>
        <begin position="1185"/>
        <end position="1243"/>
    </location>
</feature>
<protein>
    <submittedName>
        <fullName evidence="3">Uncharacterized protein</fullName>
    </submittedName>
</protein>
<dbReference type="KEGG" id="lenr:94174240"/>
<proteinExistence type="predicted"/>
<feature type="compositionally biased region" description="Low complexity" evidence="2">
    <location>
        <begin position="63"/>
        <end position="77"/>
    </location>
</feature>
<evidence type="ECO:0000256" key="2">
    <source>
        <dbReference type="SAM" id="MobiDB-lite"/>
    </source>
</evidence>
<feature type="region of interest" description="Disordered" evidence="2">
    <location>
        <begin position="544"/>
        <end position="580"/>
    </location>
</feature>
<name>A0A836HI54_LEIEN</name>
<feature type="compositionally biased region" description="Low complexity" evidence="2">
    <location>
        <begin position="940"/>
        <end position="961"/>
    </location>
</feature>
<feature type="region of interest" description="Disordered" evidence="2">
    <location>
        <begin position="1413"/>
        <end position="1433"/>
    </location>
</feature>
<evidence type="ECO:0000313" key="4">
    <source>
        <dbReference type="Proteomes" id="UP000674179"/>
    </source>
</evidence>
<sequence length="1549" mass="164258">MRCLADCGDSRVGAGAAAPTVELPTPLLFERSASTTSHASAALLQQSFFDPQPRRAPLPYQQADSSASVSPVTASAPQQTTTSRQAPSMHNQLRLFRRPSKEFFEDEGEERSGQEAARPSLSPQGRCGRHTASAPPPSDAKQRHQVQASESVPPAVAPSHERAAAQELGEVRAVACRTPTSLPSIRSPVPRLPPAPVSTTVEEGLGQKRDVASERHPKSAPSFETPSCAETRAGTAAPPFLERYASSSNAYLRAAALELAEAELPEARGTTGDIWEQASKSIVASRCYPQDVPLEPVAGMHVPPKLMRPASTAAQHTRAPASSPAVGPPLPALMTSSVSFTNAKASTPPIRGIPLFAAMHRPAGLASVSPLSSASSLRLSLAEYGRLQLQDEAVRWYHRCSALERQLIKVQDAFNRQSRLLAAQWRSDGGNGACAKSSADAACASSVEAAAAVVTARSPSRRAAELTSRSPDTLLRAYAYAETEGSHCTGQTEKRCQRDGSDASSPCPSEGRKRMRVDDMATPHEPVLGGLGECGVQYRVPKASRASAEDNDTTRVFPPHNFGSSVRRGPTGAEGAKASSTMPLLRVSVGVQTEGLGSGNVSFARETRDTSVAGLLSAFDEATREDPPRLPSVPSSSAMMSKQYVAAMEEMERLRVRLDEAERKSAALQEVCAAKDLQCDDLETQLLGKEEQLLRFQQREQEPTAPLSSDVSSMQLEAAAKTLLSVKLSPLIAQVRDLLTLVHPESDSAQSELSALVATERIAAQATAAEGTFGIAFGDSAAACSTNSSSKSPHAEASTHSDCSAALLASLIAQVRSVLISFSRRFAALEAELDVVRADRNELIGEQSEQVRLLQELLLEKDTAQWKLLEKLHQTREQLAASAAQPSFAPADSAAGSRESAALRHPQEREENGEEDVSAAAFGGTAQLRSFPVCEAVTDATQRPSPQRARAAAHPAQTADTSASEVSALREELAQVRAAAAAGQEAQRRVLSERLKQAELLLKETRLRAEDEYDRMSSSIEALTRELMDTREALRVKEVSLRIALRESFSPPLQITKKGERSASDGAAADTPVAEGLAQAATSLTTVSPALLLCTTSCGSAASSLSPKLERESARTSTSPSPPVPPHLQSAAGAEKASGVTDTNKSDDGLGPALRAKAKADPRVDADGMLRTLLSAVLVDVEAVEEGPSRTGHSSLPSASAPATANTGTAAKTSSREKSSRGLTVSMGEGSQDATSLTRGRSDGSVAMLGQAGAVEEVVPWEETPPRPLPWCGAHASHATQEGQVETVAVEEQRSIFSSPPRSLQRKSVPARLTGTASEEELPLPPPLRSPLFRAAASSASPSPEQQQQQQRTPEPHPHEPTHGARLGIYASASKKREQHVPLSRSSELPAQPLSTEEKLRQFLSKLSAATSPFEAMNESGQPSPASRATFTRWPTPRSTIDAQPAPNHVQPRDVMDAALPTAGSRALPIVNRDETTPGRTPLSLYSASASPSPVPSSTASLPSSTLLSRSPHSIEVAARHVQASLSRHREAWQQQELILHSLLTSPSP</sequence>
<feature type="region of interest" description="Disordered" evidence="2">
    <location>
        <begin position="179"/>
        <end position="231"/>
    </location>
</feature>
<reference evidence="3 4" key="1">
    <citation type="submission" date="2021-02" db="EMBL/GenBank/DDBJ databases">
        <title>Leishmania (Mundinia) enrietti genome sequencing and assembly.</title>
        <authorList>
            <person name="Almutairi H."/>
            <person name="Gatherer D."/>
        </authorList>
    </citation>
    <scope>NUCLEOTIDE SEQUENCE [LARGE SCALE GENOMIC DNA]</scope>
    <source>
        <strain evidence="3">CUR178</strain>
    </source>
</reference>
<feature type="region of interest" description="Disordered" evidence="2">
    <location>
        <begin position="44"/>
        <end position="163"/>
    </location>
</feature>
<dbReference type="OrthoDB" id="267498at2759"/>
<feature type="region of interest" description="Disordered" evidence="2">
    <location>
        <begin position="1269"/>
        <end position="1396"/>
    </location>
</feature>
<dbReference type="Proteomes" id="UP000674179">
    <property type="component" value="Chromosome 18"/>
</dbReference>
<feature type="compositionally biased region" description="Low complexity" evidence="2">
    <location>
        <begin position="1334"/>
        <end position="1353"/>
    </location>
</feature>
<accession>A0A836HI54</accession>
<feature type="compositionally biased region" description="Polar residues" evidence="2">
    <location>
        <begin position="1419"/>
        <end position="1430"/>
    </location>
</feature>
<dbReference type="RefSeq" id="XP_067693909.1">
    <property type="nucleotide sequence ID" value="XM_067838730.1"/>
</dbReference>
<feature type="region of interest" description="Disordered" evidence="2">
    <location>
        <begin position="1102"/>
        <end position="1162"/>
    </location>
</feature>
<organism evidence="3 4">
    <name type="scientific">Leishmania enriettii</name>
    <dbReference type="NCBI Taxonomy" id="5663"/>
    <lineage>
        <taxon>Eukaryota</taxon>
        <taxon>Discoba</taxon>
        <taxon>Euglenozoa</taxon>
        <taxon>Kinetoplastea</taxon>
        <taxon>Metakinetoplastina</taxon>
        <taxon>Trypanosomatida</taxon>
        <taxon>Trypanosomatidae</taxon>
        <taxon>Leishmaniinae</taxon>
        <taxon>Leishmania</taxon>
    </lineage>
</organism>
<keyword evidence="4" id="KW-1185">Reference proteome</keyword>
<feature type="compositionally biased region" description="Basic and acidic residues" evidence="2">
    <location>
        <begin position="901"/>
        <end position="910"/>
    </location>
</feature>
<feature type="region of interest" description="Disordered" evidence="2">
    <location>
        <begin position="1466"/>
        <end position="1508"/>
    </location>
</feature>
<feature type="region of interest" description="Disordered" evidence="2">
    <location>
        <begin position="1"/>
        <end position="22"/>
    </location>
</feature>
<feature type="compositionally biased region" description="Polar residues" evidence="2">
    <location>
        <begin position="1384"/>
        <end position="1395"/>
    </location>
</feature>
<evidence type="ECO:0000256" key="1">
    <source>
        <dbReference type="SAM" id="Coils"/>
    </source>
</evidence>
<feature type="compositionally biased region" description="Basic and acidic residues" evidence="2">
    <location>
        <begin position="492"/>
        <end position="501"/>
    </location>
</feature>
<feature type="region of interest" description="Disordered" evidence="2">
    <location>
        <begin position="939"/>
        <end position="961"/>
    </location>
</feature>
<evidence type="ECO:0000313" key="3">
    <source>
        <dbReference type="EMBL" id="KAG5481728.1"/>
    </source>
</evidence>